<evidence type="ECO:0000259" key="1">
    <source>
        <dbReference type="Pfam" id="PF13456"/>
    </source>
</evidence>
<dbReference type="AlphaFoldDB" id="A0A5J9VTU2"/>
<dbReference type="InterPro" id="IPR036397">
    <property type="entry name" value="RNaseH_sf"/>
</dbReference>
<keyword evidence="3" id="KW-1185">Reference proteome</keyword>
<organism evidence="2 3">
    <name type="scientific">Eragrostis curvula</name>
    <name type="common">weeping love grass</name>
    <dbReference type="NCBI Taxonomy" id="38414"/>
    <lineage>
        <taxon>Eukaryota</taxon>
        <taxon>Viridiplantae</taxon>
        <taxon>Streptophyta</taxon>
        <taxon>Embryophyta</taxon>
        <taxon>Tracheophyta</taxon>
        <taxon>Spermatophyta</taxon>
        <taxon>Magnoliopsida</taxon>
        <taxon>Liliopsida</taxon>
        <taxon>Poales</taxon>
        <taxon>Poaceae</taxon>
        <taxon>PACMAD clade</taxon>
        <taxon>Chloridoideae</taxon>
        <taxon>Eragrostideae</taxon>
        <taxon>Eragrostidinae</taxon>
        <taxon>Eragrostis</taxon>
    </lineage>
</organism>
<dbReference type="InterPro" id="IPR044730">
    <property type="entry name" value="RNase_H-like_dom_plant"/>
</dbReference>
<dbReference type="SUPFAM" id="SSF53098">
    <property type="entry name" value="Ribonuclease H-like"/>
    <property type="match status" value="1"/>
</dbReference>
<dbReference type="CDD" id="cd06222">
    <property type="entry name" value="RNase_H_like"/>
    <property type="match status" value="1"/>
</dbReference>
<protein>
    <recommendedName>
        <fullName evidence="1">RNase H type-1 domain-containing protein</fullName>
    </recommendedName>
</protein>
<dbReference type="Pfam" id="PF13456">
    <property type="entry name" value="RVT_3"/>
    <property type="match status" value="1"/>
</dbReference>
<dbReference type="EMBL" id="RWGY01000007">
    <property type="protein sequence ID" value="TVU39163.1"/>
    <property type="molecule type" value="Genomic_DNA"/>
</dbReference>
<dbReference type="GO" id="GO:0004523">
    <property type="term" value="F:RNA-DNA hybrid ribonuclease activity"/>
    <property type="evidence" value="ECO:0007669"/>
    <property type="project" value="InterPro"/>
</dbReference>
<dbReference type="Proteomes" id="UP000324897">
    <property type="component" value="Chromosome 4"/>
</dbReference>
<accession>A0A5J9VTU2</accession>
<dbReference type="GO" id="GO:0003676">
    <property type="term" value="F:nucleic acid binding"/>
    <property type="evidence" value="ECO:0007669"/>
    <property type="project" value="InterPro"/>
</dbReference>
<dbReference type="PANTHER" id="PTHR47723:SF24">
    <property type="entry name" value="RNASE H TYPE-1 DOMAIN-CONTAINING PROTEIN"/>
    <property type="match status" value="1"/>
</dbReference>
<dbReference type="PANTHER" id="PTHR47723">
    <property type="entry name" value="OS05G0353850 PROTEIN"/>
    <property type="match status" value="1"/>
</dbReference>
<comment type="caution">
    <text evidence="2">The sequence shown here is derived from an EMBL/GenBank/DDBJ whole genome shotgun (WGS) entry which is preliminary data.</text>
</comment>
<reference evidence="2 3" key="1">
    <citation type="journal article" date="2019" name="Sci. Rep.">
        <title>A high-quality genome of Eragrostis curvula grass provides insights into Poaceae evolution and supports new strategies to enhance forage quality.</title>
        <authorList>
            <person name="Carballo J."/>
            <person name="Santos B.A.C.M."/>
            <person name="Zappacosta D."/>
            <person name="Garbus I."/>
            <person name="Selva J.P."/>
            <person name="Gallo C.A."/>
            <person name="Diaz A."/>
            <person name="Albertini E."/>
            <person name="Caccamo M."/>
            <person name="Echenique V."/>
        </authorList>
    </citation>
    <scope>NUCLEOTIDE SEQUENCE [LARGE SCALE GENOMIC DNA]</scope>
    <source>
        <strain evidence="3">cv. Victoria</strain>
        <tissue evidence="2">Leaf</tissue>
    </source>
</reference>
<dbReference type="InterPro" id="IPR012337">
    <property type="entry name" value="RNaseH-like_sf"/>
</dbReference>
<feature type="domain" description="RNase H type-1" evidence="1">
    <location>
        <begin position="44"/>
        <end position="149"/>
    </location>
</feature>
<feature type="non-terminal residue" evidence="2">
    <location>
        <position position="181"/>
    </location>
</feature>
<proteinExistence type="predicted"/>
<evidence type="ECO:0000313" key="3">
    <source>
        <dbReference type="Proteomes" id="UP000324897"/>
    </source>
</evidence>
<dbReference type="OrthoDB" id="690769at2759"/>
<dbReference type="InterPro" id="IPR002156">
    <property type="entry name" value="RNaseH_domain"/>
</dbReference>
<evidence type="ECO:0000313" key="2">
    <source>
        <dbReference type="EMBL" id="TVU39163.1"/>
    </source>
</evidence>
<dbReference type="Gramene" id="TVU39163">
    <property type="protein sequence ID" value="TVU39163"/>
    <property type="gene ID" value="EJB05_12569"/>
</dbReference>
<name>A0A5J9VTU2_9POAL</name>
<gene>
    <name evidence="2" type="ORF">EJB05_12569</name>
</gene>
<dbReference type="InterPro" id="IPR053151">
    <property type="entry name" value="RNase_H-like"/>
</dbReference>
<dbReference type="Gene3D" id="3.30.420.10">
    <property type="entry name" value="Ribonuclease H-like superfamily/Ribonuclease H"/>
    <property type="match status" value="1"/>
</dbReference>
<sequence>MNDKGKKLVGSSIQAQKPVPLEAKVRLQAPNEGWIKISVDRAFTDSDAGIGLIIRDQNGKQLFSSQWVLCMKSAEEVEAYACRECLALVADCTPRPAVLESDCSMVINYLLELQKKRQKALVFAQQFPSVEFRHTRRDQNGVPHELAQLAKRLCHSAVQRDRVQAYVEHLVTHDFNPTLSV</sequence>